<organism evidence="11 12">
    <name type="scientific">Chironomus riparius</name>
    <dbReference type="NCBI Taxonomy" id="315576"/>
    <lineage>
        <taxon>Eukaryota</taxon>
        <taxon>Metazoa</taxon>
        <taxon>Ecdysozoa</taxon>
        <taxon>Arthropoda</taxon>
        <taxon>Hexapoda</taxon>
        <taxon>Insecta</taxon>
        <taxon>Pterygota</taxon>
        <taxon>Neoptera</taxon>
        <taxon>Endopterygota</taxon>
        <taxon>Diptera</taxon>
        <taxon>Nematocera</taxon>
        <taxon>Chironomoidea</taxon>
        <taxon>Chironomidae</taxon>
        <taxon>Chironominae</taxon>
        <taxon>Chironomus</taxon>
    </lineage>
</organism>
<proteinExistence type="inferred from homology"/>
<dbReference type="OrthoDB" id="6339452at2759"/>
<dbReference type="SUPFAM" id="SSF50494">
    <property type="entry name" value="Trypsin-like serine proteases"/>
    <property type="match status" value="1"/>
</dbReference>
<dbReference type="PANTHER" id="PTHR24260:SF147">
    <property type="entry name" value="EG:BACR7A4.3 PROTEIN-RELATED"/>
    <property type="match status" value="1"/>
</dbReference>
<dbReference type="InterPro" id="IPR043504">
    <property type="entry name" value="Peptidase_S1_PA_chymotrypsin"/>
</dbReference>
<evidence type="ECO:0000256" key="6">
    <source>
        <dbReference type="ARBA" id="ARBA00023157"/>
    </source>
</evidence>
<dbReference type="InterPro" id="IPR009003">
    <property type="entry name" value="Peptidase_S1_PA"/>
</dbReference>
<name>A0A9N9RYL5_9DIPT</name>
<protein>
    <recommendedName>
        <fullName evidence="10">Peptidase S1 domain-containing protein</fullName>
    </recommendedName>
</protein>
<dbReference type="AlphaFoldDB" id="A0A9N9RYL5"/>
<reference evidence="11" key="1">
    <citation type="submission" date="2022-01" db="EMBL/GenBank/DDBJ databases">
        <authorList>
            <person name="King R."/>
        </authorList>
    </citation>
    <scope>NUCLEOTIDE SEQUENCE</scope>
</reference>
<evidence type="ECO:0000256" key="3">
    <source>
        <dbReference type="ARBA" id="ARBA00022588"/>
    </source>
</evidence>
<dbReference type="PANTHER" id="PTHR24260">
    <property type="match status" value="1"/>
</dbReference>
<evidence type="ECO:0000256" key="1">
    <source>
        <dbReference type="ARBA" id="ARBA00004613"/>
    </source>
</evidence>
<dbReference type="EMBL" id="OU895878">
    <property type="protein sequence ID" value="CAG9805562.1"/>
    <property type="molecule type" value="Genomic_DNA"/>
</dbReference>
<keyword evidence="6" id="KW-1015">Disulfide bond</keyword>
<dbReference type="PROSITE" id="PS50240">
    <property type="entry name" value="TRYPSIN_DOM"/>
    <property type="match status" value="1"/>
</dbReference>
<dbReference type="GO" id="GO:0005576">
    <property type="term" value="C:extracellular region"/>
    <property type="evidence" value="ECO:0007669"/>
    <property type="project" value="UniProtKB-SubCell"/>
</dbReference>
<dbReference type="FunFam" id="2.40.10.10:FF:000028">
    <property type="entry name" value="Serine protease easter"/>
    <property type="match status" value="1"/>
</dbReference>
<reference evidence="11" key="2">
    <citation type="submission" date="2022-10" db="EMBL/GenBank/DDBJ databases">
        <authorList>
            <consortium name="ENA_rothamsted_submissions"/>
            <consortium name="culmorum"/>
            <person name="King R."/>
        </authorList>
    </citation>
    <scope>NUCLEOTIDE SEQUENCE</scope>
</reference>
<sequence length="224" mass="25154">MISHRRNFVLKFLAIFHLLQIVYATGEIACGKCKEYSKYVYVNEASPIMSASSSQYNLVSKCGIVETPLIVGGQRVNEIEFPHMAAIGYKSNVKREQYAFKCGGSIISEQYILTAAHCETDRVNGPPVVVKLGVIYIHDTELNAQLIVIDSFISHPNYKSSEKYFDIALIKLKSFIRFDEYVRPACVCLPSGLENPWRKAIAIGFGKTSYGLYITSILFLDDMV</sequence>
<evidence type="ECO:0000259" key="10">
    <source>
        <dbReference type="PROSITE" id="PS50240"/>
    </source>
</evidence>
<keyword evidence="2" id="KW-0964">Secreted</keyword>
<keyword evidence="3" id="KW-0399">Innate immunity</keyword>
<evidence type="ECO:0000256" key="5">
    <source>
        <dbReference type="ARBA" id="ARBA00022859"/>
    </source>
</evidence>
<dbReference type="GO" id="GO:0045087">
    <property type="term" value="P:innate immune response"/>
    <property type="evidence" value="ECO:0007669"/>
    <property type="project" value="UniProtKB-KW"/>
</dbReference>
<dbReference type="Gene3D" id="2.40.10.10">
    <property type="entry name" value="Trypsin-like serine proteases"/>
    <property type="match status" value="1"/>
</dbReference>
<dbReference type="GO" id="GO:0004252">
    <property type="term" value="F:serine-type endopeptidase activity"/>
    <property type="evidence" value="ECO:0007669"/>
    <property type="project" value="InterPro"/>
</dbReference>
<dbReference type="PRINTS" id="PR00722">
    <property type="entry name" value="CHYMOTRYPSIN"/>
</dbReference>
<dbReference type="InterPro" id="IPR018114">
    <property type="entry name" value="TRYPSIN_HIS"/>
</dbReference>
<gene>
    <name evidence="11" type="ORF">CHIRRI_LOCUS8433</name>
</gene>
<dbReference type="Pfam" id="PF00089">
    <property type="entry name" value="Trypsin"/>
    <property type="match status" value="1"/>
</dbReference>
<dbReference type="CDD" id="cd00190">
    <property type="entry name" value="Tryp_SPc"/>
    <property type="match status" value="1"/>
</dbReference>
<evidence type="ECO:0000256" key="2">
    <source>
        <dbReference type="ARBA" id="ARBA00022525"/>
    </source>
</evidence>
<feature type="chain" id="PRO_5040462690" description="Peptidase S1 domain-containing protein" evidence="9">
    <location>
        <begin position="25"/>
        <end position="224"/>
    </location>
</feature>
<evidence type="ECO:0000313" key="12">
    <source>
        <dbReference type="Proteomes" id="UP001153620"/>
    </source>
</evidence>
<comment type="similarity">
    <text evidence="8">Belongs to the peptidase S1 family. CLIP subfamily.</text>
</comment>
<dbReference type="GO" id="GO:0006508">
    <property type="term" value="P:proteolysis"/>
    <property type="evidence" value="ECO:0007669"/>
    <property type="project" value="InterPro"/>
</dbReference>
<evidence type="ECO:0000256" key="7">
    <source>
        <dbReference type="ARBA" id="ARBA00023180"/>
    </source>
</evidence>
<keyword evidence="7" id="KW-0325">Glycoprotein</keyword>
<dbReference type="InterPro" id="IPR001314">
    <property type="entry name" value="Peptidase_S1A"/>
</dbReference>
<feature type="signal peptide" evidence="9">
    <location>
        <begin position="1"/>
        <end position="24"/>
    </location>
</feature>
<evidence type="ECO:0000313" key="11">
    <source>
        <dbReference type="EMBL" id="CAG9805562.1"/>
    </source>
</evidence>
<keyword evidence="5" id="KW-0391">Immunity</keyword>
<dbReference type="PROSITE" id="PS00134">
    <property type="entry name" value="TRYPSIN_HIS"/>
    <property type="match status" value="1"/>
</dbReference>
<dbReference type="Proteomes" id="UP001153620">
    <property type="component" value="Chromosome 2"/>
</dbReference>
<keyword evidence="12" id="KW-1185">Reference proteome</keyword>
<evidence type="ECO:0000256" key="8">
    <source>
        <dbReference type="ARBA" id="ARBA00024195"/>
    </source>
</evidence>
<keyword evidence="4 9" id="KW-0732">Signal</keyword>
<evidence type="ECO:0000256" key="9">
    <source>
        <dbReference type="SAM" id="SignalP"/>
    </source>
</evidence>
<evidence type="ECO:0000256" key="4">
    <source>
        <dbReference type="ARBA" id="ARBA00022729"/>
    </source>
</evidence>
<comment type="subcellular location">
    <subcellularLocation>
        <location evidence="1">Secreted</location>
    </subcellularLocation>
</comment>
<dbReference type="InterPro" id="IPR001254">
    <property type="entry name" value="Trypsin_dom"/>
</dbReference>
<dbReference type="InterPro" id="IPR051333">
    <property type="entry name" value="CLIP_Serine_Protease"/>
</dbReference>
<dbReference type="SMART" id="SM00020">
    <property type="entry name" value="Tryp_SPc"/>
    <property type="match status" value="1"/>
</dbReference>
<feature type="domain" description="Peptidase S1" evidence="10">
    <location>
        <begin position="70"/>
        <end position="224"/>
    </location>
</feature>
<accession>A0A9N9RYL5</accession>